<keyword evidence="3" id="KW-1185">Reference proteome</keyword>
<name>A0AAD2HB63_9AGAR</name>
<dbReference type="Proteomes" id="UP001295794">
    <property type="component" value="Unassembled WGS sequence"/>
</dbReference>
<sequence length="109" mass="11778">MELFSLVSTRSLLPPDSSTRMFSSPSTSRTDSRRTCTGLATTSLIRHWPTPMCVLGLSEGISPTPSPKCGKAPPICRPGGRWPRTTKVENITLEGCSPRSQRKPCSAST</sequence>
<organism evidence="2 3">
    <name type="scientific">Mycena citricolor</name>
    <dbReference type="NCBI Taxonomy" id="2018698"/>
    <lineage>
        <taxon>Eukaryota</taxon>
        <taxon>Fungi</taxon>
        <taxon>Dikarya</taxon>
        <taxon>Basidiomycota</taxon>
        <taxon>Agaricomycotina</taxon>
        <taxon>Agaricomycetes</taxon>
        <taxon>Agaricomycetidae</taxon>
        <taxon>Agaricales</taxon>
        <taxon>Marasmiineae</taxon>
        <taxon>Mycenaceae</taxon>
        <taxon>Mycena</taxon>
    </lineage>
</organism>
<evidence type="ECO:0000256" key="1">
    <source>
        <dbReference type="SAM" id="MobiDB-lite"/>
    </source>
</evidence>
<evidence type="ECO:0000313" key="3">
    <source>
        <dbReference type="Proteomes" id="UP001295794"/>
    </source>
</evidence>
<proteinExistence type="predicted"/>
<comment type="caution">
    <text evidence="2">The sequence shown here is derived from an EMBL/GenBank/DDBJ whole genome shotgun (WGS) entry which is preliminary data.</text>
</comment>
<evidence type="ECO:0000313" key="2">
    <source>
        <dbReference type="EMBL" id="CAK5272130.1"/>
    </source>
</evidence>
<accession>A0AAD2HB63</accession>
<feature type="region of interest" description="Disordered" evidence="1">
    <location>
        <begin position="1"/>
        <end position="35"/>
    </location>
</feature>
<dbReference type="AlphaFoldDB" id="A0AAD2HB63"/>
<feature type="region of interest" description="Disordered" evidence="1">
    <location>
        <begin position="64"/>
        <end position="83"/>
    </location>
</feature>
<feature type="region of interest" description="Disordered" evidence="1">
    <location>
        <begin position="89"/>
        <end position="109"/>
    </location>
</feature>
<dbReference type="EMBL" id="CAVNYO010000181">
    <property type="protein sequence ID" value="CAK5272130.1"/>
    <property type="molecule type" value="Genomic_DNA"/>
</dbReference>
<feature type="compositionally biased region" description="Polar residues" evidence="1">
    <location>
        <begin position="1"/>
        <end position="11"/>
    </location>
</feature>
<gene>
    <name evidence="2" type="ORF">MYCIT1_LOCUS17686</name>
</gene>
<protein>
    <submittedName>
        <fullName evidence="2">Uncharacterized protein</fullName>
    </submittedName>
</protein>
<reference evidence="2" key="1">
    <citation type="submission" date="2023-11" db="EMBL/GenBank/DDBJ databases">
        <authorList>
            <person name="De Vega J J."/>
            <person name="De Vega J J."/>
        </authorList>
    </citation>
    <scope>NUCLEOTIDE SEQUENCE</scope>
</reference>
<feature type="compositionally biased region" description="Low complexity" evidence="1">
    <location>
        <begin position="17"/>
        <end position="29"/>
    </location>
</feature>